<dbReference type="InterPro" id="IPR004821">
    <property type="entry name" value="Cyt_trans-like"/>
</dbReference>
<evidence type="ECO:0000256" key="5">
    <source>
        <dbReference type="ARBA" id="ARBA00023277"/>
    </source>
</evidence>
<reference evidence="8" key="1">
    <citation type="journal article" date="2020" name="Nature">
        <title>Giant virus diversity and host interactions through global metagenomics.</title>
        <authorList>
            <person name="Schulz F."/>
            <person name="Roux S."/>
            <person name="Paez-Espino D."/>
            <person name="Jungbluth S."/>
            <person name="Walsh D.A."/>
            <person name="Denef V.J."/>
            <person name="McMahon K.D."/>
            <person name="Konstantinidis K.T."/>
            <person name="Eloe-Fadrosh E.A."/>
            <person name="Kyrpides N.C."/>
            <person name="Woyke T."/>
        </authorList>
    </citation>
    <scope>NUCLEOTIDE SEQUENCE</scope>
    <source>
        <strain evidence="8">GVMAG-M-3300010158-13</strain>
    </source>
</reference>
<evidence type="ECO:0000313" key="8">
    <source>
        <dbReference type="EMBL" id="QHS87818.1"/>
    </source>
</evidence>
<dbReference type="InterPro" id="IPR029056">
    <property type="entry name" value="Ribokinase-like"/>
</dbReference>
<dbReference type="NCBIfam" id="TIGR00125">
    <property type="entry name" value="cyt_tran_rel"/>
    <property type="match status" value="1"/>
</dbReference>
<accession>A0A6C0B8I4</accession>
<dbReference type="GO" id="GO:0009244">
    <property type="term" value="P:lipopolysaccharide core region biosynthetic process"/>
    <property type="evidence" value="ECO:0007669"/>
    <property type="project" value="UniProtKB-UniPathway"/>
</dbReference>
<evidence type="ECO:0000256" key="1">
    <source>
        <dbReference type="ARBA" id="ARBA00004713"/>
    </source>
</evidence>
<keyword evidence="4" id="KW-0511">Multifunctional enzyme</keyword>
<evidence type="ECO:0000259" key="6">
    <source>
        <dbReference type="Pfam" id="PF00294"/>
    </source>
</evidence>
<evidence type="ECO:0000256" key="3">
    <source>
        <dbReference type="ARBA" id="ARBA00022777"/>
    </source>
</evidence>
<evidence type="ECO:0000256" key="2">
    <source>
        <dbReference type="ARBA" id="ARBA00022679"/>
    </source>
</evidence>
<dbReference type="GO" id="GO:0033785">
    <property type="term" value="F:heptose 7-phosphate kinase activity"/>
    <property type="evidence" value="ECO:0007669"/>
    <property type="project" value="TreeGrafter"/>
</dbReference>
<dbReference type="Pfam" id="PF00294">
    <property type="entry name" value="PfkB"/>
    <property type="match status" value="1"/>
</dbReference>
<dbReference type="Pfam" id="PF01467">
    <property type="entry name" value="CTP_transf_like"/>
    <property type="match status" value="1"/>
</dbReference>
<dbReference type="InterPro" id="IPR014729">
    <property type="entry name" value="Rossmann-like_a/b/a_fold"/>
</dbReference>
<dbReference type="UniPathway" id="UPA00958"/>
<protein>
    <recommendedName>
        <fullName evidence="9">D-glycero-beta-D-manno-heptose 1-phosphate adenylyltransferase</fullName>
    </recommendedName>
</protein>
<organism evidence="8">
    <name type="scientific">viral metagenome</name>
    <dbReference type="NCBI Taxonomy" id="1070528"/>
    <lineage>
        <taxon>unclassified sequences</taxon>
        <taxon>metagenomes</taxon>
        <taxon>organismal metagenomes</taxon>
    </lineage>
</organism>
<dbReference type="EMBL" id="MN739088">
    <property type="protein sequence ID" value="QHS87818.1"/>
    <property type="molecule type" value="Genomic_DNA"/>
</dbReference>
<name>A0A6C0B8I4_9ZZZZ</name>
<evidence type="ECO:0008006" key="9">
    <source>
        <dbReference type="Google" id="ProtNLM"/>
    </source>
</evidence>
<feature type="domain" description="Cytidyltransferase-like" evidence="7">
    <location>
        <begin position="323"/>
        <end position="418"/>
    </location>
</feature>
<feature type="domain" description="Carbohydrate kinase PfkB" evidence="6">
    <location>
        <begin position="22"/>
        <end position="288"/>
    </location>
</feature>
<dbReference type="Gene3D" id="3.40.50.620">
    <property type="entry name" value="HUPs"/>
    <property type="match status" value="1"/>
</dbReference>
<dbReference type="GO" id="GO:0033786">
    <property type="term" value="F:heptose-1-phosphate adenylyltransferase activity"/>
    <property type="evidence" value="ECO:0007669"/>
    <property type="project" value="TreeGrafter"/>
</dbReference>
<evidence type="ECO:0000259" key="7">
    <source>
        <dbReference type="Pfam" id="PF01467"/>
    </source>
</evidence>
<dbReference type="SUPFAM" id="SSF52374">
    <property type="entry name" value="Nucleotidylyl transferase"/>
    <property type="match status" value="1"/>
</dbReference>
<dbReference type="Gene3D" id="3.40.1190.20">
    <property type="match status" value="1"/>
</dbReference>
<dbReference type="InterPro" id="IPR002173">
    <property type="entry name" value="Carboh/pur_kinase_PfkB_CS"/>
</dbReference>
<proteinExistence type="predicted"/>
<keyword evidence="3" id="KW-0418">Kinase</keyword>
<keyword evidence="2" id="KW-0808">Transferase</keyword>
<dbReference type="PROSITE" id="PS00583">
    <property type="entry name" value="PFKB_KINASES_1"/>
    <property type="match status" value="1"/>
</dbReference>
<keyword evidence="5" id="KW-0119">Carbohydrate metabolism</keyword>
<comment type="pathway">
    <text evidence="1">Bacterial outer membrane biogenesis; LPS core biosynthesis.</text>
</comment>
<evidence type="ECO:0000256" key="4">
    <source>
        <dbReference type="ARBA" id="ARBA00023268"/>
    </source>
</evidence>
<dbReference type="PANTHER" id="PTHR46969">
    <property type="entry name" value="BIFUNCTIONAL PROTEIN HLDE"/>
    <property type="match status" value="1"/>
</dbReference>
<dbReference type="GO" id="GO:0005829">
    <property type="term" value="C:cytosol"/>
    <property type="evidence" value="ECO:0007669"/>
    <property type="project" value="TreeGrafter"/>
</dbReference>
<dbReference type="PANTHER" id="PTHR46969:SF1">
    <property type="entry name" value="BIFUNCTIONAL PROTEIN HLDE"/>
    <property type="match status" value="1"/>
</dbReference>
<dbReference type="InterPro" id="IPR011611">
    <property type="entry name" value="PfkB_dom"/>
</dbReference>
<dbReference type="AlphaFoldDB" id="A0A6C0B8I4"/>
<sequence length="451" mass="50564">MKAIILGDVLLDINYNCNTVRKAPEADIPVYNTLNVQNILGGAANVAKNMVSFGIEAEIISVIGDDWCGLQLKTMLHELGVKTKLYVDNKRKTTQKNRVFDGEKLINRFDIETIENIEDSICEQIIEYIKTQCDIDAIVFSDYAKGFLTKKLCENVIEYSNKNGILTFVDPKTKDAVKYKGCFLFKLNLLEGKIVSGKTSKNDIIETLKDIIQCKHLILTCGEKGMYVDSLSNHVFHKSKLQVVDVTGCGDIVLSVVTYIYLKTKDILWSSKIANYVAGKCVGKIGNYHASLNDMDEYIDVIIHDNETEKILFLGKTTGKIVFTNGCFDIIHSAHLRLMQFSKKQGDVLVVGLNSDDSIKRFKGASRPINSIEERCELLKSLGFIDYIIVFNDDSPLKILTLLKPDVIVKGGDYTKETVIGREHAKEVIIYDYINGLSTSNVIKKIELAKN</sequence>
<dbReference type="SUPFAM" id="SSF53613">
    <property type="entry name" value="Ribokinase-like"/>
    <property type="match status" value="1"/>
</dbReference>